<comment type="caution">
    <text evidence="1">The sequence shown here is derived from an EMBL/GenBank/DDBJ whole genome shotgun (WGS) entry which is preliminary data.</text>
</comment>
<organism evidence="1 2">
    <name type="scientific">Stephanodiscus triporus</name>
    <dbReference type="NCBI Taxonomy" id="2934178"/>
    <lineage>
        <taxon>Eukaryota</taxon>
        <taxon>Sar</taxon>
        <taxon>Stramenopiles</taxon>
        <taxon>Ochrophyta</taxon>
        <taxon>Bacillariophyta</taxon>
        <taxon>Coscinodiscophyceae</taxon>
        <taxon>Thalassiosirophycidae</taxon>
        <taxon>Stephanodiscales</taxon>
        <taxon>Stephanodiscaceae</taxon>
        <taxon>Stephanodiscus</taxon>
    </lineage>
</organism>
<sequence length="122" mass="13855">MSYESFWRLHLKLATRINSARLAARRYVLKGGRKGGRFKSPPIRNGRISTSVRLACALRKFRIEYPSSVDEQRRIAADFERKPSLREAKCVGVDQMNFFAAERASLGSTVKPLAMSMAEFLT</sequence>
<dbReference type="Proteomes" id="UP001530315">
    <property type="component" value="Unassembled WGS sequence"/>
</dbReference>
<dbReference type="AlphaFoldDB" id="A0ABD3PVD8"/>
<gene>
    <name evidence="1" type="ORF">ACHAW5_007061</name>
</gene>
<name>A0ABD3PVD8_9STRA</name>
<keyword evidence="2" id="KW-1185">Reference proteome</keyword>
<accession>A0ABD3PVD8</accession>
<evidence type="ECO:0000313" key="2">
    <source>
        <dbReference type="Proteomes" id="UP001530315"/>
    </source>
</evidence>
<dbReference type="EMBL" id="JALLAZ020000569">
    <property type="protein sequence ID" value="KAL3792025.1"/>
    <property type="molecule type" value="Genomic_DNA"/>
</dbReference>
<reference evidence="1 2" key="1">
    <citation type="submission" date="2024-10" db="EMBL/GenBank/DDBJ databases">
        <title>Updated reference genomes for cyclostephanoid diatoms.</title>
        <authorList>
            <person name="Roberts W.R."/>
            <person name="Alverson A.J."/>
        </authorList>
    </citation>
    <scope>NUCLEOTIDE SEQUENCE [LARGE SCALE GENOMIC DNA]</scope>
    <source>
        <strain evidence="1 2">AJA276-08</strain>
    </source>
</reference>
<protein>
    <submittedName>
        <fullName evidence="1">Uncharacterized protein</fullName>
    </submittedName>
</protein>
<proteinExistence type="predicted"/>
<evidence type="ECO:0000313" key="1">
    <source>
        <dbReference type="EMBL" id="KAL3792025.1"/>
    </source>
</evidence>